<evidence type="ECO:0000256" key="3">
    <source>
        <dbReference type="ARBA" id="ARBA00009776"/>
    </source>
</evidence>
<evidence type="ECO:0000313" key="19">
    <source>
        <dbReference type="Proteomes" id="UP001151287"/>
    </source>
</evidence>
<evidence type="ECO:0000256" key="1">
    <source>
        <dbReference type="ARBA" id="ARBA00000213"/>
    </source>
</evidence>
<dbReference type="InterPro" id="IPR006171">
    <property type="entry name" value="TOPRIM_dom"/>
</dbReference>
<dbReference type="GO" id="GO:0003677">
    <property type="term" value="F:DNA binding"/>
    <property type="evidence" value="ECO:0007669"/>
    <property type="project" value="UniProtKB-KW"/>
</dbReference>
<feature type="compositionally biased region" description="Low complexity" evidence="15">
    <location>
        <begin position="965"/>
        <end position="976"/>
    </location>
</feature>
<dbReference type="InterPro" id="IPR025589">
    <property type="entry name" value="Toprim_C_rpt"/>
</dbReference>
<dbReference type="HAMAP" id="MF_00165">
    <property type="entry name" value="Thymidylate_kinase"/>
    <property type="match status" value="1"/>
</dbReference>
<dbReference type="Proteomes" id="UP001151287">
    <property type="component" value="Unassembled WGS sequence"/>
</dbReference>
<evidence type="ECO:0000259" key="16">
    <source>
        <dbReference type="PROSITE" id="PS50880"/>
    </source>
</evidence>
<dbReference type="InterPro" id="IPR027417">
    <property type="entry name" value="P-loop_NTPase"/>
</dbReference>
<evidence type="ECO:0000256" key="12">
    <source>
        <dbReference type="ARBA" id="ARBA00023125"/>
    </source>
</evidence>
<evidence type="ECO:0000256" key="13">
    <source>
        <dbReference type="ARBA" id="ARBA00023235"/>
    </source>
</evidence>
<dbReference type="InterPro" id="IPR003601">
    <property type="entry name" value="Topo_IA_2"/>
</dbReference>
<keyword evidence="12" id="KW-0238">DNA-binding</keyword>
<evidence type="ECO:0000256" key="6">
    <source>
        <dbReference type="ARBA" id="ARBA00022727"/>
    </source>
</evidence>
<dbReference type="SMART" id="SM00437">
    <property type="entry name" value="TOP1Ac"/>
    <property type="match status" value="1"/>
</dbReference>
<dbReference type="Gene3D" id="2.70.20.10">
    <property type="entry name" value="Topoisomerase I, domain 3"/>
    <property type="match status" value="1"/>
</dbReference>
<dbReference type="SUPFAM" id="SSF56712">
    <property type="entry name" value="Prokaryotic type I DNA topoisomerase"/>
    <property type="match status" value="1"/>
</dbReference>
<dbReference type="GO" id="GO:0005524">
    <property type="term" value="F:ATP binding"/>
    <property type="evidence" value="ECO:0007669"/>
    <property type="project" value="UniProtKB-KW"/>
</dbReference>
<keyword evidence="13" id="KW-0413">Isomerase</keyword>
<dbReference type="InterPro" id="IPR028612">
    <property type="entry name" value="Topoisom_1_IA"/>
</dbReference>
<comment type="catalytic activity">
    <reaction evidence="1">
        <text>ATP-independent breakage of single-stranded DNA, followed by passage and rejoining.</text>
        <dbReference type="EC" id="5.6.2.1"/>
    </reaction>
</comment>
<dbReference type="InterPro" id="IPR013825">
    <property type="entry name" value="Topo_IA_cen_sub2"/>
</dbReference>
<evidence type="ECO:0008006" key="20">
    <source>
        <dbReference type="Google" id="ProtNLM"/>
    </source>
</evidence>
<feature type="region of interest" description="Disordered" evidence="15">
    <location>
        <begin position="805"/>
        <end position="886"/>
    </location>
</feature>
<keyword evidence="10" id="KW-0460">Magnesium</keyword>
<dbReference type="GO" id="GO:0004798">
    <property type="term" value="F:dTMP kinase activity"/>
    <property type="evidence" value="ECO:0007669"/>
    <property type="project" value="UniProtKB-EC"/>
</dbReference>
<keyword evidence="6" id="KW-0545">Nucleotide biosynthesis</keyword>
<gene>
    <name evidence="18" type="ORF">LUZ63_020410</name>
</gene>
<proteinExistence type="inferred from homology"/>
<dbReference type="PROSITE" id="PS01331">
    <property type="entry name" value="THYMIDYLATE_KINASE"/>
    <property type="match status" value="1"/>
</dbReference>
<reference evidence="18" key="1">
    <citation type="journal article" date="2022" name="Cell">
        <title>Repeat-based holocentromeres influence genome architecture and karyotype evolution.</title>
        <authorList>
            <person name="Hofstatter P.G."/>
            <person name="Thangavel G."/>
            <person name="Lux T."/>
            <person name="Neumann P."/>
            <person name="Vondrak T."/>
            <person name="Novak P."/>
            <person name="Zhang M."/>
            <person name="Costa L."/>
            <person name="Castellani M."/>
            <person name="Scott A."/>
            <person name="Toegelov H."/>
            <person name="Fuchs J."/>
            <person name="Mata-Sucre Y."/>
            <person name="Dias Y."/>
            <person name="Vanzela A.L.L."/>
            <person name="Huettel B."/>
            <person name="Almeida C.C.S."/>
            <person name="Simkova H."/>
            <person name="Souza G."/>
            <person name="Pedrosa-Harand A."/>
            <person name="Macas J."/>
            <person name="Mayer K.F.X."/>
            <person name="Houben A."/>
            <person name="Marques A."/>
        </authorList>
    </citation>
    <scope>NUCLEOTIDE SEQUENCE</scope>
    <source>
        <strain evidence="18">RhyBre1mFocal</strain>
    </source>
</reference>
<dbReference type="GO" id="GO:0003917">
    <property type="term" value="F:DNA topoisomerase type I (single strand cut, ATP-independent) activity"/>
    <property type="evidence" value="ECO:0007669"/>
    <property type="project" value="UniProtKB-EC"/>
</dbReference>
<dbReference type="GO" id="GO:0006233">
    <property type="term" value="P:dTDP biosynthetic process"/>
    <property type="evidence" value="ECO:0007669"/>
    <property type="project" value="InterPro"/>
</dbReference>
<dbReference type="PROSITE" id="PS52039">
    <property type="entry name" value="TOPO_IA_2"/>
    <property type="match status" value="1"/>
</dbReference>
<dbReference type="InterPro" id="IPR013497">
    <property type="entry name" value="Topo_IA_cen"/>
</dbReference>
<keyword evidence="11" id="KW-0799">Topoisomerase</keyword>
<evidence type="ECO:0000256" key="10">
    <source>
        <dbReference type="ARBA" id="ARBA00022842"/>
    </source>
</evidence>
<dbReference type="SMART" id="SM00436">
    <property type="entry name" value="TOP1Bc"/>
    <property type="match status" value="1"/>
</dbReference>
<comment type="catalytic activity">
    <reaction evidence="14">
        <text>dTMP + ATP = dTDP + ADP</text>
        <dbReference type="Rhea" id="RHEA:13517"/>
        <dbReference type="ChEBI" id="CHEBI:30616"/>
        <dbReference type="ChEBI" id="CHEBI:58369"/>
        <dbReference type="ChEBI" id="CHEBI:63528"/>
        <dbReference type="ChEBI" id="CHEBI:456216"/>
        <dbReference type="EC" id="2.7.4.9"/>
    </reaction>
</comment>
<evidence type="ECO:0000256" key="4">
    <source>
        <dbReference type="ARBA" id="ARBA00022679"/>
    </source>
</evidence>
<feature type="compositionally biased region" description="Low complexity" evidence="15">
    <location>
        <begin position="988"/>
        <end position="1027"/>
    </location>
</feature>
<dbReference type="InterPro" id="IPR013824">
    <property type="entry name" value="Topo_IA_cen_sub1"/>
</dbReference>
<dbReference type="CDD" id="cd01672">
    <property type="entry name" value="TMPK"/>
    <property type="match status" value="1"/>
</dbReference>
<comment type="similarity">
    <text evidence="2">Belongs to the type IA topoisomerase family.</text>
</comment>
<evidence type="ECO:0000313" key="18">
    <source>
        <dbReference type="EMBL" id="KAJ1684655.1"/>
    </source>
</evidence>
<dbReference type="FunFam" id="3.40.50.300:FF:000225">
    <property type="entry name" value="Thymidylate kinase"/>
    <property type="match status" value="1"/>
</dbReference>
<dbReference type="NCBIfam" id="TIGR01051">
    <property type="entry name" value="topA_bact"/>
    <property type="match status" value="1"/>
</dbReference>
<keyword evidence="4" id="KW-0808">Transferase</keyword>
<dbReference type="EMBL" id="JAMQYH010000029">
    <property type="protein sequence ID" value="KAJ1684655.1"/>
    <property type="molecule type" value="Genomic_DNA"/>
</dbReference>
<dbReference type="AlphaFoldDB" id="A0A9P9Z956"/>
<dbReference type="InterPro" id="IPR018095">
    <property type="entry name" value="Thymidylate_kin_CS"/>
</dbReference>
<evidence type="ECO:0000256" key="5">
    <source>
        <dbReference type="ARBA" id="ARBA00022723"/>
    </source>
</evidence>
<evidence type="ECO:0000256" key="8">
    <source>
        <dbReference type="ARBA" id="ARBA00022777"/>
    </source>
</evidence>
<dbReference type="NCBIfam" id="TIGR00041">
    <property type="entry name" value="DTMP_kinase"/>
    <property type="match status" value="1"/>
</dbReference>
<dbReference type="CDD" id="cd00186">
    <property type="entry name" value="TOP1Ac"/>
    <property type="match status" value="1"/>
</dbReference>
<dbReference type="InterPro" id="IPR013826">
    <property type="entry name" value="Topo_IA_cen_sub3"/>
</dbReference>
<evidence type="ECO:0000256" key="9">
    <source>
        <dbReference type="ARBA" id="ARBA00022840"/>
    </source>
</evidence>
<dbReference type="InterPro" id="IPR039430">
    <property type="entry name" value="Thymidylate_kin-like_dom"/>
</dbReference>
<dbReference type="InterPro" id="IPR000380">
    <property type="entry name" value="Topo_IA"/>
</dbReference>
<sequence length="1255" mass="135983">MAIDVDNGFQPYYVVPRDKKSHVSKLKSLLKDADELYLATDEDREGEAIAWHLLDELKPKVPVRRMVFHEITRAAIQAAAENPRELDMDLVEAQEARRILDRLYGYEVSPVLWRKVMSGLSAGRVQSVATRLVVDRERERMAFRVSSYWDVEGTFDAGEKHEQRMFPGRLFSVDGARVATGSSFGADGQLTSRAKDAVHLDQRAAEALVAGLESTTFEVRSVEAKPYRRQPYAPFRTTTLQQEASRKLGFSASSTMSVAQRLYENGFITYMRTDSTTLSETAVSAARNQVTELYGRDYLPDAPRTYASKVKNAQEAHEAIRPSGDRFRTPAQTGLTGDQFRLYELIWMRTVASQMKDATGQSVSVRLGGAAASGQDVVFSASGRVISFHGFLKAYVEGRDDGGEADDRETRLPAVEEGDAVVAASLAADGHETKPPARYTEATLVKELEEREIGRPSTYAAIMGTILGRGYVYKKGTALVPHWLAFSVVRLLVEHFPRQISYEFTAEMEDVLDEIAGGRKDRNSELAEFYFGGGDVVGLQTLVSELGDIDAKETATFPVGGDDSGVHLRVGRYGPYVEGPGDDGTAYAKRANVPDDLPPDELTLDKAKELLANPAGEETPLGEDPETGRTIVAKNGRYGPYVTELLDDDEYDAKGKAKVKPRTGSLFKSMSLDTITLAEALKLLSLPRVVGTDAEGEEITAQNGRYGPYLKKGTDSRSLTSEEQLFTLTLDEALAIYAQPKQRGRAAAQAPLKELGADPVSGAPVVVKAGRFGEYVTDGEYNATLRKDDSVEAITLERAAELLEERRAKGPAKKSAKKGAKKTTAKKAPAKKTAAKKAPAKKTTARKSTKKAAAKKSGSRRRAPRASATRCSGSLGRSLAGSLPPSRCAWSRCATRRAPRRRRRRTTATSCAGCAWSSAAWPGWRGAARTAGSAWSASARAPRVAHLAAARTTYRLAFGRADGRPAAASYGRGARAAPRHRRHRSRQQRAGPGVPGAGAEAGCSRSASPATTSATSPTPAASAASPTPHRHAYESPAVARRVAQARGVLAETGLFVALEGGDGAGKSTQAQLLARRLEEAAYDVLLTREPGATDVGAEVRRIVLSPETGDIHPRTEALLYAADKSEHVETVVLPALAAGTVVVTDRYVDSSLAYQGAGRESRAATDGLEAMLRWATGDLRPHLTVLLDVAPGQALARLEGRDRIEAEGEDFHLRVREHFLALAGADPEHYLVLDARVDREELAERVWSRVQELLP</sequence>
<feature type="compositionally biased region" description="Basic residues" evidence="15">
    <location>
        <begin position="977"/>
        <end position="987"/>
    </location>
</feature>
<feature type="compositionally biased region" description="Basic residues" evidence="15">
    <location>
        <begin position="809"/>
        <end position="864"/>
    </location>
</feature>
<dbReference type="Gene3D" id="1.10.460.10">
    <property type="entry name" value="Topoisomerase I, domain 2"/>
    <property type="match status" value="1"/>
</dbReference>
<dbReference type="InterPro" id="IPR005733">
    <property type="entry name" value="TopoI_bac-type"/>
</dbReference>
<comment type="caution">
    <text evidence="18">The sequence shown here is derived from an EMBL/GenBank/DDBJ whole genome shotgun (WGS) entry which is preliminary data.</text>
</comment>
<dbReference type="Pfam" id="PF01751">
    <property type="entry name" value="Toprim"/>
    <property type="match status" value="1"/>
</dbReference>
<dbReference type="HAMAP" id="MF_00952">
    <property type="entry name" value="Topoisom_1_prok"/>
    <property type="match status" value="1"/>
</dbReference>
<protein>
    <recommendedName>
        <fullName evidence="20">dTMP kinase</fullName>
    </recommendedName>
</protein>
<dbReference type="PROSITE" id="PS50880">
    <property type="entry name" value="TOPRIM"/>
    <property type="match status" value="1"/>
</dbReference>
<feature type="region of interest" description="Disordered" evidence="15">
    <location>
        <begin position="965"/>
        <end position="1032"/>
    </location>
</feature>
<dbReference type="OrthoDB" id="430051at2759"/>
<keyword evidence="7" id="KW-0547">Nucleotide-binding</keyword>
<dbReference type="Pfam" id="PF13368">
    <property type="entry name" value="Toprim_C_rpt"/>
    <property type="match status" value="4"/>
</dbReference>
<organism evidence="18 19">
    <name type="scientific">Rhynchospora breviuscula</name>
    <dbReference type="NCBI Taxonomy" id="2022672"/>
    <lineage>
        <taxon>Eukaryota</taxon>
        <taxon>Viridiplantae</taxon>
        <taxon>Streptophyta</taxon>
        <taxon>Embryophyta</taxon>
        <taxon>Tracheophyta</taxon>
        <taxon>Spermatophyta</taxon>
        <taxon>Magnoliopsida</taxon>
        <taxon>Liliopsida</taxon>
        <taxon>Poales</taxon>
        <taxon>Cyperaceae</taxon>
        <taxon>Cyperoideae</taxon>
        <taxon>Rhynchosporeae</taxon>
        <taxon>Rhynchospora</taxon>
    </lineage>
</organism>
<dbReference type="PROSITE" id="PS00396">
    <property type="entry name" value="TOPO_IA_1"/>
    <property type="match status" value="1"/>
</dbReference>
<keyword evidence="5" id="KW-0479">Metal-binding</keyword>
<keyword evidence="8" id="KW-0418">Kinase</keyword>
<evidence type="ECO:0000256" key="2">
    <source>
        <dbReference type="ARBA" id="ARBA00009446"/>
    </source>
</evidence>
<evidence type="ECO:0000256" key="15">
    <source>
        <dbReference type="SAM" id="MobiDB-lite"/>
    </source>
</evidence>
<feature type="domain" description="Topo IA-type catalytic" evidence="17">
    <location>
        <begin position="87"/>
        <end position="537"/>
    </location>
</feature>
<dbReference type="PANTHER" id="PTHR42785">
    <property type="entry name" value="DNA TOPOISOMERASE, TYPE IA, CORE"/>
    <property type="match status" value="1"/>
</dbReference>
<evidence type="ECO:0000256" key="11">
    <source>
        <dbReference type="ARBA" id="ARBA00023029"/>
    </source>
</evidence>
<dbReference type="Gene3D" id="1.10.290.10">
    <property type="entry name" value="Topoisomerase I, domain 4"/>
    <property type="match status" value="1"/>
</dbReference>
<comment type="similarity">
    <text evidence="3">Belongs to the thymidylate kinase family.</text>
</comment>
<dbReference type="PANTHER" id="PTHR42785:SF1">
    <property type="entry name" value="DNA TOPOISOMERASE"/>
    <property type="match status" value="1"/>
</dbReference>
<evidence type="ECO:0000256" key="7">
    <source>
        <dbReference type="ARBA" id="ARBA00022741"/>
    </source>
</evidence>
<dbReference type="InterPro" id="IPR023406">
    <property type="entry name" value="Topo_IA_AS"/>
</dbReference>
<keyword evidence="9" id="KW-0067">ATP-binding</keyword>
<keyword evidence="19" id="KW-1185">Reference proteome</keyword>
<name>A0A9P9Z956_9POAL</name>
<feature type="compositionally biased region" description="Low complexity" evidence="15">
    <location>
        <begin position="865"/>
        <end position="886"/>
    </location>
</feature>
<accession>A0A9P9Z956</accession>
<feature type="domain" description="Toprim" evidence="16">
    <location>
        <begin position="1"/>
        <end position="72"/>
    </location>
</feature>
<dbReference type="InterPro" id="IPR003602">
    <property type="entry name" value="Topo_IA_DNA-bd_dom"/>
</dbReference>
<dbReference type="Gene3D" id="3.40.50.300">
    <property type="entry name" value="P-loop containing nucleotide triphosphate hydrolases"/>
    <property type="match status" value="1"/>
</dbReference>
<dbReference type="Gene3D" id="3.40.50.140">
    <property type="match status" value="1"/>
</dbReference>
<dbReference type="PRINTS" id="PR00417">
    <property type="entry name" value="PRTPISMRASEI"/>
</dbReference>
<evidence type="ECO:0000256" key="14">
    <source>
        <dbReference type="ARBA" id="ARBA00048743"/>
    </source>
</evidence>
<dbReference type="Pfam" id="PF01131">
    <property type="entry name" value="Topoisom_bac"/>
    <property type="match status" value="1"/>
</dbReference>
<dbReference type="Pfam" id="PF02223">
    <property type="entry name" value="Thymidylate_kin"/>
    <property type="match status" value="1"/>
</dbReference>
<dbReference type="GO" id="GO:0046872">
    <property type="term" value="F:metal ion binding"/>
    <property type="evidence" value="ECO:0007669"/>
    <property type="project" value="UniProtKB-KW"/>
</dbReference>
<dbReference type="SUPFAM" id="SSF52540">
    <property type="entry name" value="P-loop containing nucleoside triphosphate hydrolases"/>
    <property type="match status" value="1"/>
</dbReference>
<dbReference type="InterPro" id="IPR023405">
    <property type="entry name" value="Topo_IA_core_domain"/>
</dbReference>
<dbReference type="InterPro" id="IPR018094">
    <property type="entry name" value="Thymidylate_kinase"/>
</dbReference>
<dbReference type="GO" id="GO:0006265">
    <property type="term" value="P:DNA topological change"/>
    <property type="evidence" value="ECO:0007669"/>
    <property type="project" value="InterPro"/>
</dbReference>
<evidence type="ECO:0000259" key="17">
    <source>
        <dbReference type="PROSITE" id="PS52039"/>
    </source>
</evidence>
<dbReference type="SMART" id="SM00493">
    <property type="entry name" value="TOPRIM"/>
    <property type="match status" value="1"/>
</dbReference>